<sequence length="93" mass="9602">MCSLFRDAGLHREIMFELGQLADITRCAMHGLGSAIAPAAFAEGVTPGDAAVLAIDGIASTLRIAAYTRASRTEPLVDAALELFGSGTVPSQP</sequence>
<organism evidence="2 3">
    <name type="scientific">Mycolicibacterium anyangense</name>
    <dbReference type="NCBI Taxonomy" id="1431246"/>
    <lineage>
        <taxon>Bacteria</taxon>
        <taxon>Bacillati</taxon>
        <taxon>Actinomycetota</taxon>
        <taxon>Actinomycetes</taxon>
        <taxon>Mycobacteriales</taxon>
        <taxon>Mycobacteriaceae</taxon>
        <taxon>Mycolicibacterium</taxon>
    </lineage>
</organism>
<proteinExistence type="predicted"/>
<evidence type="ECO:0000313" key="3">
    <source>
        <dbReference type="Proteomes" id="UP000467249"/>
    </source>
</evidence>
<gene>
    <name evidence="2" type="ORF">MANY_22640</name>
</gene>
<accession>A0A6N4W9S7</accession>
<keyword evidence="3" id="KW-1185">Reference proteome</keyword>
<evidence type="ECO:0000259" key="1">
    <source>
        <dbReference type="Pfam" id="PF03466"/>
    </source>
</evidence>
<evidence type="ECO:0000313" key="2">
    <source>
        <dbReference type="EMBL" id="BBZ76927.1"/>
    </source>
</evidence>
<dbReference type="Proteomes" id="UP000467249">
    <property type="component" value="Chromosome"/>
</dbReference>
<dbReference type="RefSeq" id="WP_163804319.1">
    <property type="nucleotide sequence ID" value="NZ_AP022620.1"/>
</dbReference>
<dbReference type="KEGG" id="many:MANY_22640"/>
<feature type="domain" description="LysR substrate-binding" evidence="1">
    <location>
        <begin position="4"/>
        <end position="84"/>
    </location>
</feature>
<reference evidence="2 3" key="1">
    <citation type="journal article" date="2019" name="Emerg. Microbes Infect.">
        <title>Comprehensive subspecies identification of 175 nontuberculous mycobacteria species based on 7547 genomic profiles.</title>
        <authorList>
            <person name="Matsumoto Y."/>
            <person name="Kinjo T."/>
            <person name="Motooka D."/>
            <person name="Nabeya D."/>
            <person name="Jung N."/>
            <person name="Uechi K."/>
            <person name="Horii T."/>
            <person name="Iida T."/>
            <person name="Fujita J."/>
            <person name="Nakamura S."/>
        </authorList>
    </citation>
    <scope>NUCLEOTIDE SEQUENCE [LARGE SCALE GENOMIC DNA]</scope>
    <source>
        <strain evidence="2 3">JCM 30275</strain>
    </source>
</reference>
<dbReference type="SUPFAM" id="SSF53850">
    <property type="entry name" value="Periplasmic binding protein-like II"/>
    <property type="match status" value="1"/>
</dbReference>
<dbReference type="AlphaFoldDB" id="A0A6N4W9S7"/>
<dbReference type="Pfam" id="PF03466">
    <property type="entry name" value="LysR_substrate"/>
    <property type="match status" value="1"/>
</dbReference>
<dbReference type="Gene3D" id="3.40.190.290">
    <property type="match status" value="1"/>
</dbReference>
<protein>
    <recommendedName>
        <fullName evidence="1">LysR substrate-binding domain-containing protein</fullName>
    </recommendedName>
</protein>
<dbReference type="EMBL" id="AP022620">
    <property type="protein sequence ID" value="BBZ76927.1"/>
    <property type="molecule type" value="Genomic_DNA"/>
</dbReference>
<name>A0A6N4W9S7_9MYCO</name>
<dbReference type="InterPro" id="IPR005119">
    <property type="entry name" value="LysR_subst-bd"/>
</dbReference>